<dbReference type="InterPro" id="IPR003871">
    <property type="entry name" value="RFA1B/D_OB_1st"/>
</dbReference>
<sequence length="482" mass="55197">MRSKWRVPLMTLKMRSKHEVDMWPSLRYSFLLQKLAAMKDFVRDINPTKLAWSLVVEVARLYVFPSQWNKNEVLSLELIFQDEKGDRIHVTVFKPGLKLFRNRIKEHAVYSMQNFIVKLNNGKVRITPHKYKLNFYTKTTGAVLPIETFSFNPFKFRSFHELEESGSTDENLLFDYIREVVGKDKVRRLITRTGDETKRITLQLKDLECYFNPNLLKVIDFKKRLATDFVPCSQRISQLETQPQYSITDEINVGIIPVCTIEKVLNMTDVRLQPNNLGRKYFETSCWIVGTIVSLETCPKKVVQNKDRCDNCRRVSFKVMPRYRLQVIMIDGSCCLNLLVWNKKAKKMVGKAAEKVKELSLNITYKNINAVEGVYSITKLSDDESLMSSYGVANSSCDASYSQMLANILIAKIDEDSNGHAAVSLSKDFAVEINGDSSYQTPAKRTSPNAADDSTAEAALSLDVQASVNKTFKRNCGRKKIH</sequence>
<evidence type="ECO:0000259" key="1">
    <source>
        <dbReference type="Pfam" id="PF02721"/>
    </source>
</evidence>
<proteinExistence type="predicted"/>
<dbReference type="AlphaFoldDB" id="A0A444YRF5"/>
<feature type="domain" description="Replication protein A 70 kDa DNA-binding subunit B/D first OB fold" evidence="1">
    <location>
        <begin position="40"/>
        <end position="140"/>
    </location>
</feature>
<name>A0A444YRF5_ARAHY</name>
<dbReference type="PANTHER" id="PTHR47165">
    <property type="entry name" value="OS03G0429900 PROTEIN"/>
    <property type="match status" value="1"/>
</dbReference>
<organism evidence="2 3">
    <name type="scientific">Arachis hypogaea</name>
    <name type="common">Peanut</name>
    <dbReference type="NCBI Taxonomy" id="3818"/>
    <lineage>
        <taxon>Eukaryota</taxon>
        <taxon>Viridiplantae</taxon>
        <taxon>Streptophyta</taxon>
        <taxon>Embryophyta</taxon>
        <taxon>Tracheophyta</taxon>
        <taxon>Spermatophyta</taxon>
        <taxon>Magnoliopsida</taxon>
        <taxon>eudicotyledons</taxon>
        <taxon>Gunneridae</taxon>
        <taxon>Pentapetalae</taxon>
        <taxon>rosids</taxon>
        <taxon>fabids</taxon>
        <taxon>Fabales</taxon>
        <taxon>Fabaceae</taxon>
        <taxon>Papilionoideae</taxon>
        <taxon>50 kb inversion clade</taxon>
        <taxon>dalbergioids sensu lato</taxon>
        <taxon>Dalbergieae</taxon>
        <taxon>Pterocarpus clade</taxon>
        <taxon>Arachis</taxon>
    </lineage>
</organism>
<evidence type="ECO:0000313" key="3">
    <source>
        <dbReference type="Proteomes" id="UP000289738"/>
    </source>
</evidence>
<gene>
    <name evidence="2" type="ORF">Ahy_B06g084257</name>
</gene>
<dbReference type="Pfam" id="PF02721">
    <property type="entry name" value="DUF223"/>
    <property type="match status" value="1"/>
</dbReference>
<keyword evidence="3" id="KW-1185">Reference proteome</keyword>
<dbReference type="PANTHER" id="PTHR47165:SF4">
    <property type="entry name" value="OS03G0429900 PROTEIN"/>
    <property type="match status" value="1"/>
</dbReference>
<dbReference type="Proteomes" id="UP000289738">
    <property type="component" value="Chromosome B06"/>
</dbReference>
<dbReference type="InterPro" id="IPR012340">
    <property type="entry name" value="NA-bd_OB-fold"/>
</dbReference>
<accession>A0A444YRF5</accession>
<dbReference type="CDD" id="cd04480">
    <property type="entry name" value="RPA1_DBD_A_like"/>
    <property type="match status" value="1"/>
</dbReference>
<reference evidence="2 3" key="1">
    <citation type="submission" date="2019-01" db="EMBL/GenBank/DDBJ databases">
        <title>Sequencing of cultivated peanut Arachis hypogaea provides insights into genome evolution and oil improvement.</title>
        <authorList>
            <person name="Chen X."/>
        </authorList>
    </citation>
    <scope>NUCLEOTIDE SEQUENCE [LARGE SCALE GENOMIC DNA]</scope>
    <source>
        <strain evidence="3">cv. Fuhuasheng</strain>
        <tissue evidence="2">Leaves</tissue>
    </source>
</reference>
<protein>
    <recommendedName>
        <fullName evidence="1">Replication protein A 70 kDa DNA-binding subunit B/D first OB fold domain-containing protein</fullName>
    </recommendedName>
</protein>
<dbReference type="Gene3D" id="2.40.50.140">
    <property type="entry name" value="Nucleic acid-binding proteins"/>
    <property type="match status" value="2"/>
</dbReference>
<dbReference type="STRING" id="3818.A0A444YRF5"/>
<comment type="caution">
    <text evidence="2">The sequence shown here is derived from an EMBL/GenBank/DDBJ whole genome shotgun (WGS) entry which is preliminary data.</text>
</comment>
<dbReference type="SUPFAM" id="SSF50249">
    <property type="entry name" value="Nucleic acid-binding proteins"/>
    <property type="match status" value="2"/>
</dbReference>
<dbReference type="EMBL" id="SDMP01000016">
    <property type="protein sequence ID" value="RYR04505.1"/>
    <property type="molecule type" value="Genomic_DNA"/>
</dbReference>
<evidence type="ECO:0000313" key="2">
    <source>
        <dbReference type="EMBL" id="RYR04505.1"/>
    </source>
</evidence>